<keyword evidence="1" id="KW-0472">Membrane</keyword>
<keyword evidence="1" id="KW-1133">Transmembrane helix</keyword>
<dbReference type="PANTHER" id="PTHR30273:SF2">
    <property type="entry name" value="PROTEIN FECR"/>
    <property type="match status" value="1"/>
</dbReference>
<organism evidence="3 4">
    <name type="scientific">Chitinophaga flava</name>
    <dbReference type="NCBI Taxonomy" id="2259036"/>
    <lineage>
        <taxon>Bacteria</taxon>
        <taxon>Pseudomonadati</taxon>
        <taxon>Bacteroidota</taxon>
        <taxon>Chitinophagia</taxon>
        <taxon>Chitinophagales</taxon>
        <taxon>Chitinophagaceae</taxon>
        <taxon>Chitinophaga</taxon>
    </lineage>
</organism>
<dbReference type="Pfam" id="PF04773">
    <property type="entry name" value="FecR"/>
    <property type="match status" value="1"/>
</dbReference>
<protein>
    <recommendedName>
        <fullName evidence="2">FecR protein domain-containing protein</fullName>
    </recommendedName>
</protein>
<comment type="caution">
    <text evidence="3">The sequence shown here is derived from an EMBL/GenBank/DDBJ whole genome shotgun (WGS) entry which is preliminary data.</text>
</comment>
<dbReference type="Gene3D" id="2.60.120.1440">
    <property type="match status" value="1"/>
</dbReference>
<keyword evidence="1" id="KW-0812">Transmembrane</keyword>
<gene>
    <name evidence="3" type="ORF">DF182_23435</name>
</gene>
<sequence>MAPNNTNGLDYTILIKFIDGQASPAETAEVAAWLEAAPGNRELYFQVKDILDQQRVSEVTREDTDERWLEIAAQLQQSTDVANPVRRLHWLKYAAVLLVLVIAGGIAAYVLTKQPGQPPLITLVSQKPTVQHIVLPDSTRIWVKPGSSLQYRNVKDGLRELWLNGSGYFEVVKNTATPFRIHTPGITVMVLGTSFTVNDDPLSANVIVNTGMVKASTHSQEMLVRPGQRVTVVNNQLQMDSVNAQLFAAWKDGDYKFENTSMEEIKELLQINYGYHVEILQPQKLRNTSISGRVLITDELSLCKSLAGMLEADVRKDSNRIIIQPK</sequence>
<dbReference type="OrthoDB" id="649099at2"/>
<dbReference type="InterPro" id="IPR006860">
    <property type="entry name" value="FecR"/>
</dbReference>
<evidence type="ECO:0000313" key="3">
    <source>
        <dbReference type="EMBL" id="RBL89471.1"/>
    </source>
</evidence>
<dbReference type="RefSeq" id="WP_113618216.1">
    <property type="nucleotide sequence ID" value="NZ_QFFJ01000002.1"/>
</dbReference>
<evidence type="ECO:0000259" key="2">
    <source>
        <dbReference type="Pfam" id="PF04773"/>
    </source>
</evidence>
<keyword evidence="4" id="KW-1185">Reference proteome</keyword>
<name>A0A365XTX7_9BACT</name>
<feature type="transmembrane region" description="Helical" evidence="1">
    <location>
        <begin position="93"/>
        <end position="111"/>
    </location>
</feature>
<dbReference type="EMBL" id="QFFJ01000002">
    <property type="protein sequence ID" value="RBL89471.1"/>
    <property type="molecule type" value="Genomic_DNA"/>
</dbReference>
<feature type="domain" description="FecR protein" evidence="2">
    <location>
        <begin position="128"/>
        <end position="214"/>
    </location>
</feature>
<dbReference type="InterPro" id="IPR012373">
    <property type="entry name" value="Ferrdict_sens_TM"/>
</dbReference>
<dbReference type="AlphaFoldDB" id="A0A365XTX7"/>
<dbReference type="Proteomes" id="UP000253410">
    <property type="component" value="Unassembled WGS sequence"/>
</dbReference>
<dbReference type="Gene3D" id="3.55.50.30">
    <property type="match status" value="1"/>
</dbReference>
<evidence type="ECO:0000256" key="1">
    <source>
        <dbReference type="SAM" id="Phobius"/>
    </source>
</evidence>
<proteinExistence type="predicted"/>
<dbReference type="GO" id="GO:0016989">
    <property type="term" value="F:sigma factor antagonist activity"/>
    <property type="evidence" value="ECO:0007669"/>
    <property type="project" value="TreeGrafter"/>
</dbReference>
<reference evidence="3 4" key="1">
    <citation type="submission" date="2018-05" db="EMBL/GenBank/DDBJ databases">
        <title>Chitinophaga sp. K3CV102501T nov., isolated from isolated from a monsoon evergreen broad-leaved forest soil.</title>
        <authorList>
            <person name="Lv Y."/>
        </authorList>
    </citation>
    <scope>NUCLEOTIDE SEQUENCE [LARGE SCALE GENOMIC DNA]</scope>
    <source>
        <strain evidence="3 4">GDMCC 1.1325</strain>
    </source>
</reference>
<dbReference type="PIRSF" id="PIRSF018266">
    <property type="entry name" value="FecR"/>
    <property type="match status" value="1"/>
</dbReference>
<evidence type="ECO:0000313" key="4">
    <source>
        <dbReference type="Proteomes" id="UP000253410"/>
    </source>
</evidence>
<accession>A0A365XTX7</accession>
<dbReference type="PANTHER" id="PTHR30273">
    <property type="entry name" value="PERIPLASMIC SIGNAL SENSOR AND SIGMA FACTOR ACTIVATOR FECR-RELATED"/>
    <property type="match status" value="1"/>
</dbReference>